<protein>
    <submittedName>
        <fullName evidence="16">TonB-dependent receptor</fullName>
    </submittedName>
</protein>
<dbReference type="GO" id="GO:0009279">
    <property type="term" value="C:cell outer membrane"/>
    <property type="evidence" value="ECO:0007669"/>
    <property type="project" value="UniProtKB-SubCell"/>
</dbReference>
<dbReference type="InterPro" id="IPR000531">
    <property type="entry name" value="Beta-barrel_TonB"/>
</dbReference>
<keyword evidence="10 11" id="KW-0998">Cell outer membrane</keyword>
<evidence type="ECO:0000256" key="5">
    <source>
        <dbReference type="ARBA" id="ARBA00022692"/>
    </source>
</evidence>
<evidence type="ECO:0000256" key="7">
    <source>
        <dbReference type="ARBA" id="ARBA00023077"/>
    </source>
</evidence>
<dbReference type="SUPFAM" id="SSF56935">
    <property type="entry name" value="Porins"/>
    <property type="match status" value="1"/>
</dbReference>
<evidence type="ECO:0000256" key="6">
    <source>
        <dbReference type="ARBA" id="ARBA00022729"/>
    </source>
</evidence>
<keyword evidence="4 11" id="KW-1134">Transmembrane beta strand</keyword>
<evidence type="ECO:0000256" key="8">
    <source>
        <dbReference type="ARBA" id="ARBA00023136"/>
    </source>
</evidence>
<evidence type="ECO:0000259" key="15">
    <source>
        <dbReference type="Pfam" id="PF07715"/>
    </source>
</evidence>
<evidence type="ECO:0000256" key="9">
    <source>
        <dbReference type="ARBA" id="ARBA00023170"/>
    </source>
</evidence>
<keyword evidence="3 11" id="KW-0813">Transport</keyword>
<dbReference type="RefSeq" id="WP_131183841.1">
    <property type="nucleotide sequence ID" value="NZ_QJUO01000007.1"/>
</dbReference>
<dbReference type="CDD" id="cd01347">
    <property type="entry name" value="ligand_gated_channel"/>
    <property type="match status" value="1"/>
</dbReference>
<feature type="signal peptide" evidence="13">
    <location>
        <begin position="1"/>
        <end position="24"/>
    </location>
</feature>
<keyword evidence="7 12" id="KW-0798">TonB box</keyword>
<dbReference type="PANTHER" id="PTHR30069">
    <property type="entry name" value="TONB-DEPENDENT OUTER MEMBRANE RECEPTOR"/>
    <property type="match status" value="1"/>
</dbReference>
<comment type="subcellular location">
    <subcellularLocation>
        <location evidence="1 11">Cell outer membrane</location>
        <topology evidence="1 11">Multi-pass membrane protein</topology>
    </subcellularLocation>
</comment>
<evidence type="ECO:0000256" key="1">
    <source>
        <dbReference type="ARBA" id="ARBA00004571"/>
    </source>
</evidence>
<reference evidence="16 17" key="1">
    <citation type="submission" date="2018-06" db="EMBL/GenBank/DDBJ databases">
        <title>Three novel Pseudomonas species isolated from symptomatic oak.</title>
        <authorList>
            <person name="Bueno-Gonzalez V."/>
            <person name="Brady C."/>
        </authorList>
    </citation>
    <scope>NUCLEOTIDE SEQUENCE [LARGE SCALE GENOMIC DNA]</scope>
    <source>
        <strain evidence="16 17">P17C</strain>
    </source>
</reference>
<comment type="caution">
    <text evidence="16">The sequence shown here is derived from an EMBL/GenBank/DDBJ whole genome shotgun (WGS) entry which is preliminary data.</text>
</comment>
<dbReference type="Gene3D" id="2.40.170.20">
    <property type="entry name" value="TonB-dependent receptor, beta-barrel domain"/>
    <property type="match status" value="1"/>
</dbReference>
<dbReference type="GO" id="GO:0015344">
    <property type="term" value="F:siderophore uptake transmembrane transporter activity"/>
    <property type="evidence" value="ECO:0007669"/>
    <property type="project" value="TreeGrafter"/>
</dbReference>
<evidence type="ECO:0000256" key="4">
    <source>
        <dbReference type="ARBA" id="ARBA00022452"/>
    </source>
</evidence>
<accession>A0A4Q9RDY9</accession>
<evidence type="ECO:0000256" key="3">
    <source>
        <dbReference type="ARBA" id="ARBA00022448"/>
    </source>
</evidence>
<evidence type="ECO:0000256" key="2">
    <source>
        <dbReference type="ARBA" id="ARBA00008143"/>
    </source>
</evidence>
<dbReference type="InterPro" id="IPR012910">
    <property type="entry name" value="Plug_dom"/>
</dbReference>
<organism evidence="16 17">
    <name type="scientific">Stutzerimonas kirkiae</name>
    <dbReference type="NCBI Taxonomy" id="2211392"/>
    <lineage>
        <taxon>Bacteria</taxon>
        <taxon>Pseudomonadati</taxon>
        <taxon>Pseudomonadota</taxon>
        <taxon>Gammaproteobacteria</taxon>
        <taxon>Pseudomonadales</taxon>
        <taxon>Pseudomonadaceae</taxon>
        <taxon>Stutzerimonas</taxon>
    </lineage>
</organism>
<proteinExistence type="inferred from homology"/>
<evidence type="ECO:0000256" key="13">
    <source>
        <dbReference type="SAM" id="SignalP"/>
    </source>
</evidence>
<evidence type="ECO:0000313" key="16">
    <source>
        <dbReference type="EMBL" id="TBU98823.1"/>
    </source>
</evidence>
<comment type="similarity">
    <text evidence="2">Belongs to the TonB-dependent receptor family. Hemoglobin/haptoglobin binding protein subfamily.</text>
</comment>
<gene>
    <name evidence="16" type="ORF">DNJ96_03670</name>
</gene>
<feature type="domain" description="TonB-dependent receptor plug" evidence="15">
    <location>
        <begin position="46"/>
        <end position="151"/>
    </location>
</feature>
<dbReference type="PANTHER" id="PTHR30069:SF29">
    <property type="entry name" value="HEMOGLOBIN AND HEMOGLOBIN-HAPTOGLOBIN-BINDING PROTEIN 1-RELATED"/>
    <property type="match status" value="1"/>
</dbReference>
<dbReference type="InterPro" id="IPR039426">
    <property type="entry name" value="TonB-dep_rcpt-like"/>
</dbReference>
<feature type="chain" id="PRO_5020807448" evidence="13">
    <location>
        <begin position="25"/>
        <end position="677"/>
    </location>
</feature>
<keyword evidence="9 16" id="KW-0675">Receptor</keyword>
<evidence type="ECO:0000256" key="11">
    <source>
        <dbReference type="PROSITE-ProRule" id="PRU01360"/>
    </source>
</evidence>
<evidence type="ECO:0000259" key="14">
    <source>
        <dbReference type="Pfam" id="PF00593"/>
    </source>
</evidence>
<dbReference type="Pfam" id="PF07715">
    <property type="entry name" value="Plug"/>
    <property type="match status" value="1"/>
</dbReference>
<keyword evidence="17" id="KW-1185">Reference proteome</keyword>
<keyword evidence="5 11" id="KW-0812">Transmembrane</keyword>
<evidence type="ECO:0000256" key="12">
    <source>
        <dbReference type="RuleBase" id="RU003357"/>
    </source>
</evidence>
<sequence length="677" mass="76357">MNRSSLRFMAVGFPLALQSFLCSAGDQASAGVFTLGQLAVSAPAADEQPLATATLDSEQLWNFNKDSLPDALNLIPGVSATPGSGQRNEAAISVRGFDRWQVPLYMDGIRLYLPADNRIDFDRFLTPDLAEIQVSKGYVSVLNGPDGMGGAINLVTRKPTRELEGELRGSAYFSNDGRYNGNTTYASIGSRQQTFYLQANAQQRDIDQWYLADDFKVRNRQYEDGGKRENSGKEDWRVGLKFGFTPNDTDEYSLNYVKQEGEKTRASSTRSNTQWWDWPKWNVESLYWLSHTQLGEHNYLKSRAYYNEFVNDLVAYRNDGTRNWTSYYDDNAMGASLEFGTTFLPGQTLKLAAHWRRDEHDEWQLTHSSGFVEPKHTNQEDIVSIALEDTWHITPRLDLVLGISRDERSTDKAEDYRAGDGLFTQPTSDSHASNYQGALIYRYRDSGKVNLSVSDRTRFPTIFERFSSRFGGAISNPALEPERALNIELAISDQILPGLRGEAAIFHNRVKDAIHSLDVWYDAPDPADSGWFGQNRNLGEATYKGFELALSAELSSSLQVGGNYSYIDSEVDDPNDSAARLETSPRHSAFAYAIWQAGERLRLLPSLEYAADRWSSFEGGYRRTGEYLLLGARLEYDITPDWQLALSGRNLLDKDYETSVGYPQEGRNFIVASRWSF</sequence>
<dbReference type="Pfam" id="PF00593">
    <property type="entry name" value="TonB_dep_Rec_b-barrel"/>
    <property type="match status" value="1"/>
</dbReference>
<dbReference type="InterPro" id="IPR036942">
    <property type="entry name" value="Beta-barrel_TonB_sf"/>
</dbReference>
<dbReference type="InterPro" id="IPR037066">
    <property type="entry name" value="Plug_dom_sf"/>
</dbReference>
<name>A0A4Q9RDY9_9GAMM</name>
<feature type="domain" description="TonB-dependent receptor-like beta-barrel" evidence="14">
    <location>
        <begin position="171"/>
        <end position="651"/>
    </location>
</feature>
<dbReference type="Proteomes" id="UP000292639">
    <property type="component" value="Unassembled WGS sequence"/>
</dbReference>
<dbReference type="GO" id="GO:0044718">
    <property type="term" value="P:siderophore transmembrane transport"/>
    <property type="evidence" value="ECO:0007669"/>
    <property type="project" value="TreeGrafter"/>
</dbReference>
<evidence type="ECO:0000256" key="10">
    <source>
        <dbReference type="ARBA" id="ARBA00023237"/>
    </source>
</evidence>
<keyword evidence="6 13" id="KW-0732">Signal</keyword>
<keyword evidence="8 11" id="KW-0472">Membrane</keyword>
<dbReference type="PROSITE" id="PS52016">
    <property type="entry name" value="TONB_DEPENDENT_REC_3"/>
    <property type="match status" value="1"/>
</dbReference>
<evidence type="ECO:0000313" key="17">
    <source>
        <dbReference type="Proteomes" id="UP000292639"/>
    </source>
</evidence>
<dbReference type="Gene3D" id="2.170.130.10">
    <property type="entry name" value="TonB-dependent receptor, plug domain"/>
    <property type="match status" value="1"/>
</dbReference>
<dbReference type="AlphaFoldDB" id="A0A4Q9RDY9"/>
<dbReference type="EMBL" id="QJUP01000003">
    <property type="protein sequence ID" value="TBU98823.1"/>
    <property type="molecule type" value="Genomic_DNA"/>
</dbReference>